<dbReference type="EMBL" id="JAAGMP010000110">
    <property type="protein sequence ID" value="NEC17055.1"/>
    <property type="molecule type" value="Genomic_DNA"/>
</dbReference>
<proteinExistence type="predicted"/>
<accession>A0A7K3RPG9</accession>
<dbReference type="SUPFAM" id="SSF51905">
    <property type="entry name" value="FAD/NAD(P)-binding domain"/>
    <property type="match status" value="1"/>
</dbReference>
<evidence type="ECO:0000256" key="3">
    <source>
        <dbReference type="ARBA" id="ARBA00022827"/>
    </source>
</evidence>
<dbReference type="Gene3D" id="3.50.50.60">
    <property type="entry name" value="FAD/NAD(P)-binding domain"/>
    <property type="match status" value="2"/>
</dbReference>
<comment type="cofactor">
    <cofactor evidence="1">
        <name>FAD</name>
        <dbReference type="ChEBI" id="CHEBI:57692"/>
    </cofactor>
</comment>
<protein>
    <submittedName>
        <fullName evidence="7">FAD-dependent oxidoreductase</fullName>
    </submittedName>
</protein>
<dbReference type="InterPro" id="IPR050260">
    <property type="entry name" value="FAD-bd_OxRdtase"/>
</dbReference>
<keyword evidence="3" id="KW-0274">FAD</keyword>
<evidence type="ECO:0000256" key="1">
    <source>
        <dbReference type="ARBA" id="ARBA00001974"/>
    </source>
</evidence>
<feature type="domain" description="FAD/NAD(P)-binding" evidence="6">
    <location>
        <begin position="5"/>
        <end position="216"/>
    </location>
</feature>
<sequence length="218" mass="23450">MAAERLVVIGGDAAGMSAASQARRLKGRDALEIVAFERGHFTSYSACGIPYWVGGDVEERDDLIARTPEEHRERDIDLRMRTEVTELDVAGQRVKALDRESGKTYWTGFDKLVIATGARPVRPALPGMDAAGVHGVQTLDDGQALLDSLDALRSGEGPRRAVVVGAGYIGVEMAEAMLKRGFEVTVLNRGEQPMATLDADMGRLVHDAMDGLGITTVN</sequence>
<evidence type="ECO:0000259" key="6">
    <source>
        <dbReference type="Pfam" id="PF07992"/>
    </source>
</evidence>
<dbReference type="AlphaFoldDB" id="A0A7K3RPG9"/>
<reference evidence="7 8" key="1">
    <citation type="submission" date="2020-01" db="EMBL/GenBank/DDBJ databases">
        <title>Insect and environment-associated Actinomycetes.</title>
        <authorList>
            <person name="Currrie C."/>
            <person name="Chevrette M."/>
            <person name="Carlson C."/>
            <person name="Stubbendieck R."/>
            <person name="Wendt-Pienkowski E."/>
        </authorList>
    </citation>
    <scope>NUCLEOTIDE SEQUENCE [LARGE SCALE GENOMIC DNA]</scope>
    <source>
        <strain evidence="7 8">SID7590</strain>
    </source>
</reference>
<dbReference type="InterPro" id="IPR023753">
    <property type="entry name" value="FAD/NAD-binding_dom"/>
</dbReference>
<dbReference type="RefSeq" id="WP_164199320.1">
    <property type="nucleotide sequence ID" value="NZ_JAAGMP010000110.1"/>
</dbReference>
<dbReference type="PRINTS" id="PR00411">
    <property type="entry name" value="PNDRDTASEI"/>
</dbReference>
<comment type="caution">
    <text evidence="7">The sequence shown here is derived from an EMBL/GenBank/DDBJ whole genome shotgun (WGS) entry which is preliminary data.</text>
</comment>
<evidence type="ECO:0000313" key="8">
    <source>
        <dbReference type="Proteomes" id="UP000469670"/>
    </source>
</evidence>
<evidence type="ECO:0000256" key="2">
    <source>
        <dbReference type="ARBA" id="ARBA00022630"/>
    </source>
</evidence>
<dbReference type="Pfam" id="PF07992">
    <property type="entry name" value="Pyr_redox_2"/>
    <property type="match status" value="1"/>
</dbReference>
<dbReference type="InterPro" id="IPR036188">
    <property type="entry name" value="FAD/NAD-bd_sf"/>
</dbReference>
<organism evidence="7 8">
    <name type="scientific">Streptomyces parvus</name>
    <dbReference type="NCBI Taxonomy" id="66428"/>
    <lineage>
        <taxon>Bacteria</taxon>
        <taxon>Bacillati</taxon>
        <taxon>Actinomycetota</taxon>
        <taxon>Actinomycetes</taxon>
        <taxon>Kitasatosporales</taxon>
        <taxon>Streptomycetaceae</taxon>
        <taxon>Streptomyces</taxon>
    </lineage>
</organism>
<keyword evidence="4" id="KW-0560">Oxidoreductase</keyword>
<dbReference type="GO" id="GO:0016491">
    <property type="term" value="F:oxidoreductase activity"/>
    <property type="evidence" value="ECO:0007669"/>
    <property type="project" value="UniProtKB-KW"/>
</dbReference>
<evidence type="ECO:0000256" key="5">
    <source>
        <dbReference type="ARBA" id="ARBA00023284"/>
    </source>
</evidence>
<keyword evidence="2" id="KW-0285">Flavoprotein</keyword>
<dbReference type="PANTHER" id="PTHR43429">
    <property type="entry name" value="PYRIDINE NUCLEOTIDE-DISULFIDE OXIDOREDUCTASE DOMAIN-CONTAINING"/>
    <property type="match status" value="1"/>
</dbReference>
<dbReference type="PRINTS" id="PR00368">
    <property type="entry name" value="FADPNR"/>
</dbReference>
<dbReference type="PANTHER" id="PTHR43429:SF1">
    <property type="entry name" value="NAD(P)H SULFUR OXIDOREDUCTASE (COA-DEPENDENT)"/>
    <property type="match status" value="1"/>
</dbReference>
<keyword evidence="5" id="KW-0676">Redox-active center</keyword>
<evidence type="ECO:0000256" key="4">
    <source>
        <dbReference type="ARBA" id="ARBA00023002"/>
    </source>
</evidence>
<gene>
    <name evidence="7" type="ORF">G3I50_02015</name>
</gene>
<evidence type="ECO:0000313" key="7">
    <source>
        <dbReference type="EMBL" id="NEC17055.1"/>
    </source>
</evidence>
<dbReference type="Proteomes" id="UP000469670">
    <property type="component" value="Unassembled WGS sequence"/>
</dbReference>
<feature type="non-terminal residue" evidence="7">
    <location>
        <position position="218"/>
    </location>
</feature>
<name>A0A7K3RPG9_9ACTN</name>